<dbReference type="Pfam" id="PF00753">
    <property type="entry name" value="Lactamase_B"/>
    <property type="match status" value="1"/>
</dbReference>
<dbReference type="AlphaFoldDB" id="A0A1A6G6C6"/>
<dbReference type="SUPFAM" id="SSF56281">
    <property type="entry name" value="Metallo-hydrolase/oxidoreductase"/>
    <property type="match status" value="1"/>
</dbReference>
<accession>A0A1A6G6C6</accession>
<dbReference type="EMBL" id="MSTR01000004">
    <property type="protein sequence ID" value="ONN43710.1"/>
    <property type="molecule type" value="Genomic_DNA"/>
</dbReference>
<dbReference type="RefSeq" id="WP_062805527.1">
    <property type="nucleotide sequence ID" value="NZ_CABMMO010000004.1"/>
</dbReference>
<reference evidence="3 4" key="1">
    <citation type="submission" date="2016-12" db="EMBL/GenBank/DDBJ databases">
        <authorList>
            <person name="Song W.-J."/>
            <person name="Kurnit D.M."/>
        </authorList>
    </citation>
    <scope>NUCLEOTIDE SEQUENCE [LARGE SCALE GENOMIC DNA]</scope>
    <source>
        <strain evidence="3 4">CGB1038-1_S1</strain>
    </source>
</reference>
<evidence type="ECO:0000259" key="2">
    <source>
        <dbReference type="SMART" id="SM00849"/>
    </source>
</evidence>
<dbReference type="CDD" id="cd07716">
    <property type="entry name" value="RNaseZ_short-form-like_MBL-fold"/>
    <property type="match status" value="1"/>
</dbReference>
<dbReference type="Gene3D" id="3.60.15.10">
    <property type="entry name" value="Ribonuclease Z/Hydroxyacylglutathione hydrolase-like"/>
    <property type="match status" value="1"/>
</dbReference>
<organism evidence="3 4">
    <name type="scientific">Enterococcus mundtii</name>
    <dbReference type="NCBI Taxonomy" id="53346"/>
    <lineage>
        <taxon>Bacteria</taxon>
        <taxon>Bacillati</taxon>
        <taxon>Bacillota</taxon>
        <taxon>Bacilli</taxon>
        <taxon>Lactobacillales</taxon>
        <taxon>Enterococcaceae</taxon>
        <taxon>Enterococcus</taxon>
    </lineage>
</organism>
<dbReference type="InterPro" id="IPR001279">
    <property type="entry name" value="Metallo-B-lactamas"/>
</dbReference>
<dbReference type="InterPro" id="IPR036866">
    <property type="entry name" value="RibonucZ/Hydroxyglut_hydro"/>
</dbReference>
<name>A0A1A6G6C6_ENTMU</name>
<feature type="domain" description="Metallo-beta-lactamase" evidence="2">
    <location>
        <begin position="18"/>
        <end position="211"/>
    </location>
</feature>
<evidence type="ECO:0000256" key="1">
    <source>
        <dbReference type="ARBA" id="ARBA00022833"/>
    </source>
</evidence>
<dbReference type="GO" id="GO:0042781">
    <property type="term" value="F:3'-tRNA processing endoribonuclease activity"/>
    <property type="evidence" value="ECO:0007669"/>
    <property type="project" value="TreeGrafter"/>
</dbReference>
<evidence type="ECO:0000313" key="3">
    <source>
        <dbReference type="EMBL" id="ONN43710.1"/>
    </source>
</evidence>
<dbReference type="PANTHER" id="PTHR46018:SF4">
    <property type="entry name" value="METALLO-HYDROLASE YHFI-RELATED"/>
    <property type="match status" value="1"/>
</dbReference>
<sequence>MKLTVLGCLGAYPYKKQGTTSYLLQADQFNLLIDAGSATLVKLEDHLDPLALDAVIISHYHHDHIADLGVLQYEWQLHPNRDQEKLLPIYGHTKDASHFEQLTMPGVSQGVAYDPTQELEVGPFSITFLETIHPVVCYAMRIVERATGKVLVFTGDSGYLESFIPFAKEADLFLADTYLFAGNERHKAHFTSKESGEIAKAAKVKKLVLTHLPQFGDLTQLENEAKEAAGEEIEVALAEVDKVFDI</sequence>
<keyword evidence="1" id="KW-0862">Zinc</keyword>
<dbReference type="OrthoDB" id="9794898at2"/>
<dbReference type="STRING" id="53346.A5802_000325"/>
<protein>
    <recommendedName>
        <fullName evidence="2">Metallo-beta-lactamase domain-containing protein</fullName>
    </recommendedName>
</protein>
<proteinExistence type="predicted"/>
<comment type="caution">
    <text evidence="3">The sequence shown here is derived from an EMBL/GenBank/DDBJ whole genome shotgun (WGS) entry which is preliminary data.</text>
</comment>
<dbReference type="PANTHER" id="PTHR46018">
    <property type="entry name" value="ZINC PHOSPHODIESTERASE ELAC PROTEIN 1"/>
    <property type="match status" value="1"/>
</dbReference>
<dbReference type="SMART" id="SM00849">
    <property type="entry name" value="Lactamase_B"/>
    <property type="match status" value="1"/>
</dbReference>
<evidence type="ECO:0000313" key="4">
    <source>
        <dbReference type="Proteomes" id="UP000189299"/>
    </source>
</evidence>
<gene>
    <name evidence="3" type="ORF">BTN92_05240</name>
</gene>
<dbReference type="Proteomes" id="UP000189299">
    <property type="component" value="Unassembled WGS sequence"/>
</dbReference>